<organism evidence="2 3">
    <name type="scientific">Portunus trituberculatus</name>
    <name type="common">Swimming crab</name>
    <name type="synonym">Neptunus trituberculatus</name>
    <dbReference type="NCBI Taxonomy" id="210409"/>
    <lineage>
        <taxon>Eukaryota</taxon>
        <taxon>Metazoa</taxon>
        <taxon>Ecdysozoa</taxon>
        <taxon>Arthropoda</taxon>
        <taxon>Crustacea</taxon>
        <taxon>Multicrustacea</taxon>
        <taxon>Malacostraca</taxon>
        <taxon>Eumalacostraca</taxon>
        <taxon>Eucarida</taxon>
        <taxon>Decapoda</taxon>
        <taxon>Pleocyemata</taxon>
        <taxon>Brachyura</taxon>
        <taxon>Eubrachyura</taxon>
        <taxon>Portunoidea</taxon>
        <taxon>Portunidae</taxon>
        <taxon>Portuninae</taxon>
        <taxon>Portunus</taxon>
    </lineage>
</organism>
<accession>A0A5B7E784</accession>
<dbReference type="EMBL" id="VSRR010002032">
    <property type="protein sequence ID" value="MPC29197.1"/>
    <property type="molecule type" value="Genomic_DNA"/>
</dbReference>
<name>A0A5B7E784_PORTR</name>
<dbReference type="Proteomes" id="UP000324222">
    <property type="component" value="Unassembled WGS sequence"/>
</dbReference>
<comment type="caution">
    <text evidence="2">The sequence shown here is derived from an EMBL/GenBank/DDBJ whole genome shotgun (WGS) entry which is preliminary data.</text>
</comment>
<keyword evidence="3" id="KW-1185">Reference proteome</keyword>
<protein>
    <submittedName>
        <fullName evidence="2">Uncharacterized protein</fullName>
    </submittedName>
</protein>
<feature type="region of interest" description="Disordered" evidence="1">
    <location>
        <begin position="76"/>
        <end position="98"/>
    </location>
</feature>
<evidence type="ECO:0000313" key="3">
    <source>
        <dbReference type="Proteomes" id="UP000324222"/>
    </source>
</evidence>
<gene>
    <name evidence="2" type="ORF">E2C01_022418</name>
</gene>
<reference evidence="2 3" key="1">
    <citation type="submission" date="2019-05" db="EMBL/GenBank/DDBJ databases">
        <title>Another draft genome of Portunus trituberculatus and its Hox gene families provides insights of decapod evolution.</title>
        <authorList>
            <person name="Jeong J.-H."/>
            <person name="Song I."/>
            <person name="Kim S."/>
            <person name="Choi T."/>
            <person name="Kim D."/>
            <person name="Ryu S."/>
            <person name="Kim W."/>
        </authorList>
    </citation>
    <scope>NUCLEOTIDE SEQUENCE [LARGE SCALE GENOMIC DNA]</scope>
    <source>
        <tissue evidence="2">Muscle</tissue>
    </source>
</reference>
<evidence type="ECO:0000256" key="1">
    <source>
        <dbReference type="SAM" id="MobiDB-lite"/>
    </source>
</evidence>
<proteinExistence type="predicted"/>
<dbReference type="AlphaFoldDB" id="A0A5B7E784"/>
<evidence type="ECO:0000313" key="2">
    <source>
        <dbReference type="EMBL" id="MPC29197.1"/>
    </source>
</evidence>
<sequence>MSLINLLREARHLPLSALPVWLGSGYSFMSPECPFCLPTCLSAFSIPLHVCPPSVSQYLRGEEALLKMQVLTLGRAAPPPHSFHNHRRTADSHQTPFR</sequence>